<dbReference type="InterPro" id="IPR001867">
    <property type="entry name" value="OmpR/PhoB-type_DNA-bd"/>
</dbReference>
<evidence type="ECO:0000256" key="2">
    <source>
        <dbReference type="ARBA" id="ARBA00023012"/>
    </source>
</evidence>
<accession>A0A931BIT4</accession>
<evidence type="ECO:0000313" key="11">
    <source>
        <dbReference type="Proteomes" id="UP000645610"/>
    </source>
</evidence>
<dbReference type="SMART" id="SM00862">
    <property type="entry name" value="Trans_reg_C"/>
    <property type="match status" value="1"/>
</dbReference>
<dbReference type="InterPro" id="IPR001789">
    <property type="entry name" value="Sig_transdc_resp-reg_receiver"/>
</dbReference>
<dbReference type="GO" id="GO:0000976">
    <property type="term" value="F:transcription cis-regulatory region binding"/>
    <property type="evidence" value="ECO:0007669"/>
    <property type="project" value="TreeGrafter"/>
</dbReference>
<comment type="caution">
    <text evidence="6">Lacks conserved residue(s) required for the propagation of feature annotation.</text>
</comment>
<dbReference type="GO" id="GO:0005829">
    <property type="term" value="C:cytosol"/>
    <property type="evidence" value="ECO:0007669"/>
    <property type="project" value="TreeGrafter"/>
</dbReference>
<evidence type="ECO:0000259" key="8">
    <source>
        <dbReference type="PROSITE" id="PS50110"/>
    </source>
</evidence>
<dbReference type="InterPro" id="IPR011006">
    <property type="entry name" value="CheY-like_superfamily"/>
</dbReference>
<evidence type="ECO:0000256" key="4">
    <source>
        <dbReference type="ARBA" id="ARBA00023125"/>
    </source>
</evidence>
<keyword evidence="11" id="KW-1185">Reference proteome</keyword>
<dbReference type="GO" id="GO:0032993">
    <property type="term" value="C:protein-DNA complex"/>
    <property type="evidence" value="ECO:0007669"/>
    <property type="project" value="TreeGrafter"/>
</dbReference>
<organism evidence="10 11">
    <name type="scientific">Hymenobacter properus</name>
    <dbReference type="NCBI Taxonomy" id="2791026"/>
    <lineage>
        <taxon>Bacteria</taxon>
        <taxon>Pseudomonadati</taxon>
        <taxon>Bacteroidota</taxon>
        <taxon>Cytophagia</taxon>
        <taxon>Cytophagales</taxon>
        <taxon>Hymenobacteraceae</taxon>
        <taxon>Hymenobacter</taxon>
    </lineage>
</organism>
<evidence type="ECO:0000256" key="3">
    <source>
        <dbReference type="ARBA" id="ARBA00023015"/>
    </source>
</evidence>
<dbReference type="EMBL" id="JADQDP010000002">
    <property type="protein sequence ID" value="MBF9142147.1"/>
    <property type="molecule type" value="Genomic_DNA"/>
</dbReference>
<evidence type="ECO:0000256" key="6">
    <source>
        <dbReference type="PROSITE-ProRule" id="PRU00169"/>
    </source>
</evidence>
<protein>
    <submittedName>
        <fullName evidence="10">Response regulator transcription factor</fullName>
    </submittedName>
</protein>
<dbReference type="PANTHER" id="PTHR48111">
    <property type="entry name" value="REGULATOR OF RPOS"/>
    <property type="match status" value="1"/>
</dbReference>
<dbReference type="Pfam" id="PF00486">
    <property type="entry name" value="Trans_reg_C"/>
    <property type="match status" value="1"/>
</dbReference>
<dbReference type="Pfam" id="PF00072">
    <property type="entry name" value="Response_reg"/>
    <property type="match status" value="1"/>
</dbReference>
<evidence type="ECO:0000256" key="7">
    <source>
        <dbReference type="PROSITE-ProRule" id="PRU01091"/>
    </source>
</evidence>
<keyword evidence="4 7" id="KW-0238">DNA-binding</keyword>
<reference evidence="10 11" key="1">
    <citation type="submission" date="2020-11" db="EMBL/GenBank/DDBJ databases">
        <authorList>
            <person name="Kim M.K."/>
        </authorList>
    </citation>
    <scope>NUCLEOTIDE SEQUENCE [LARGE SCALE GENOMIC DNA]</scope>
    <source>
        <strain evidence="10 11">BT439</strain>
    </source>
</reference>
<dbReference type="Proteomes" id="UP000645610">
    <property type="component" value="Unassembled WGS sequence"/>
</dbReference>
<keyword evidence="2" id="KW-0902">Two-component regulatory system</keyword>
<dbReference type="InterPro" id="IPR039420">
    <property type="entry name" value="WalR-like"/>
</dbReference>
<dbReference type="AlphaFoldDB" id="A0A931BIT4"/>
<keyword evidence="1" id="KW-0597">Phosphoprotein</keyword>
<dbReference type="GO" id="GO:0006355">
    <property type="term" value="P:regulation of DNA-templated transcription"/>
    <property type="evidence" value="ECO:0007669"/>
    <property type="project" value="InterPro"/>
</dbReference>
<dbReference type="Gene3D" id="3.40.50.2300">
    <property type="match status" value="1"/>
</dbReference>
<evidence type="ECO:0000313" key="10">
    <source>
        <dbReference type="EMBL" id="MBF9142147.1"/>
    </source>
</evidence>
<comment type="caution">
    <text evidence="10">The sequence shown here is derived from an EMBL/GenBank/DDBJ whole genome shotgun (WGS) entry which is preliminary data.</text>
</comment>
<dbReference type="PROSITE" id="PS50110">
    <property type="entry name" value="RESPONSE_REGULATORY"/>
    <property type="match status" value="1"/>
</dbReference>
<dbReference type="Gene3D" id="1.10.10.10">
    <property type="entry name" value="Winged helix-like DNA-binding domain superfamily/Winged helix DNA-binding domain"/>
    <property type="match status" value="1"/>
</dbReference>
<dbReference type="InterPro" id="IPR036388">
    <property type="entry name" value="WH-like_DNA-bd_sf"/>
</dbReference>
<dbReference type="PANTHER" id="PTHR48111:SF1">
    <property type="entry name" value="TWO-COMPONENT RESPONSE REGULATOR ORR33"/>
    <property type="match status" value="1"/>
</dbReference>
<keyword evidence="5" id="KW-0804">Transcription</keyword>
<dbReference type="SUPFAM" id="SSF52172">
    <property type="entry name" value="CheY-like"/>
    <property type="match status" value="1"/>
</dbReference>
<evidence type="ECO:0000256" key="5">
    <source>
        <dbReference type="ARBA" id="ARBA00023163"/>
    </source>
</evidence>
<evidence type="ECO:0000259" key="9">
    <source>
        <dbReference type="PROSITE" id="PS51755"/>
    </source>
</evidence>
<dbReference type="CDD" id="cd00383">
    <property type="entry name" value="trans_reg_C"/>
    <property type="match status" value="1"/>
</dbReference>
<dbReference type="RefSeq" id="WP_196286467.1">
    <property type="nucleotide sequence ID" value="NZ_JADQDP010000002.1"/>
</dbReference>
<evidence type="ECO:0000256" key="1">
    <source>
        <dbReference type="ARBA" id="ARBA00022553"/>
    </source>
</evidence>
<dbReference type="PROSITE" id="PS51755">
    <property type="entry name" value="OMPR_PHOB"/>
    <property type="match status" value="1"/>
</dbReference>
<feature type="DNA-binding region" description="OmpR/PhoB-type" evidence="7">
    <location>
        <begin position="125"/>
        <end position="225"/>
    </location>
</feature>
<gene>
    <name evidence="10" type="ORF">I2I01_10905</name>
</gene>
<keyword evidence="3" id="KW-0805">Transcription regulation</keyword>
<dbReference type="SMART" id="SM00448">
    <property type="entry name" value="REC"/>
    <property type="match status" value="1"/>
</dbReference>
<sequence length="225" mass="25293">MEVLLVEAEARPRQQLHRFLQRAQYGVDIATTMAEATACLDRRPYDFVLLAQDLPDGDGLDLICLATRHEAHPTSCIVFTATPDVEPRLRGFALGADECLAKPVSVAELERRMRVIIRQRVGHKRPAIHFGPGFVLDLAARRLCHQGQYVHLSRMQFDVLHHLLSHRGQVLTREQLGAYISRRPVAALESSNFIDVHIMNVRRALAPYAPTDFLETVNGVGYRAA</sequence>
<feature type="domain" description="OmpR/PhoB-type" evidence="9">
    <location>
        <begin position="125"/>
        <end position="225"/>
    </location>
</feature>
<proteinExistence type="predicted"/>
<dbReference type="GO" id="GO:0000156">
    <property type="term" value="F:phosphorelay response regulator activity"/>
    <property type="evidence" value="ECO:0007669"/>
    <property type="project" value="TreeGrafter"/>
</dbReference>
<name>A0A931BIT4_9BACT</name>
<feature type="domain" description="Response regulatory" evidence="8">
    <location>
        <begin position="2"/>
        <end position="117"/>
    </location>
</feature>